<protein>
    <submittedName>
        <fullName evidence="1">Uncharacterized protein</fullName>
    </submittedName>
</protein>
<evidence type="ECO:0000313" key="2">
    <source>
        <dbReference type="Proteomes" id="UP000016933"/>
    </source>
</evidence>
<proteinExistence type="predicted"/>
<dbReference type="AlphaFoldDB" id="N1PIC1"/>
<dbReference type="EMBL" id="KB446543">
    <property type="protein sequence ID" value="EME41066.1"/>
    <property type="molecule type" value="Genomic_DNA"/>
</dbReference>
<sequence>MKMYYTNVLRACGGTFRIWQPVFIGMLFRIASVSFLRNSPYQSRLSMLIFVFDPTRMASRNVNEPPLDPNLVLIMFVCQRFVRSCED</sequence>
<organism evidence="1 2">
    <name type="scientific">Dothistroma septosporum (strain NZE10 / CBS 128990)</name>
    <name type="common">Red band needle blight fungus</name>
    <name type="synonym">Mycosphaerella pini</name>
    <dbReference type="NCBI Taxonomy" id="675120"/>
    <lineage>
        <taxon>Eukaryota</taxon>
        <taxon>Fungi</taxon>
        <taxon>Dikarya</taxon>
        <taxon>Ascomycota</taxon>
        <taxon>Pezizomycotina</taxon>
        <taxon>Dothideomycetes</taxon>
        <taxon>Dothideomycetidae</taxon>
        <taxon>Mycosphaerellales</taxon>
        <taxon>Mycosphaerellaceae</taxon>
        <taxon>Dothistroma</taxon>
    </lineage>
</organism>
<dbReference type="HOGENOM" id="CLU_2483334_0_0_1"/>
<name>N1PIC1_DOTSN</name>
<dbReference type="Proteomes" id="UP000016933">
    <property type="component" value="Unassembled WGS sequence"/>
</dbReference>
<keyword evidence="2" id="KW-1185">Reference proteome</keyword>
<reference evidence="1 2" key="2">
    <citation type="journal article" date="2012" name="PLoS Pathog.">
        <title>Diverse lifestyles and strategies of plant pathogenesis encoded in the genomes of eighteen Dothideomycetes fungi.</title>
        <authorList>
            <person name="Ohm R.A."/>
            <person name="Feau N."/>
            <person name="Henrissat B."/>
            <person name="Schoch C.L."/>
            <person name="Horwitz B.A."/>
            <person name="Barry K.W."/>
            <person name="Condon B.J."/>
            <person name="Copeland A.C."/>
            <person name="Dhillon B."/>
            <person name="Glaser F."/>
            <person name="Hesse C.N."/>
            <person name="Kosti I."/>
            <person name="LaButti K."/>
            <person name="Lindquist E.A."/>
            <person name="Lucas S."/>
            <person name="Salamov A.A."/>
            <person name="Bradshaw R.E."/>
            <person name="Ciuffetti L."/>
            <person name="Hamelin R.C."/>
            <person name="Kema G.H.J."/>
            <person name="Lawrence C."/>
            <person name="Scott J.A."/>
            <person name="Spatafora J.W."/>
            <person name="Turgeon B.G."/>
            <person name="de Wit P.J.G.M."/>
            <person name="Zhong S."/>
            <person name="Goodwin S.B."/>
            <person name="Grigoriev I.V."/>
        </authorList>
    </citation>
    <scope>NUCLEOTIDE SEQUENCE [LARGE SCALE GENOMIC DNA]</scope>
    <source>
        <strain evidence="2">NZE10 / CBS 128990</strain>
    </source>
</reference>
<accession>N1PIC1</accession>
<gene>
    <name evidence="1" type="ORF">DOTSEDRAFT_74561</name>
</gene>
<reference evidence="2" key="1">
    <citation type="journal article" date="2012" name="PLoS Genet.">
        <title>The genomes of the fungal plant pathogens Cladosporium fulvum and Dothistroma septosporum reveal adaptation to different hosts and lifestyles but also signatures of common ancestry.</title>
        <authorList>
            <person name="de Wit P.J.G.M."/>
            <person name="van der Burgt A."/>
            <person name="Oekmen B."/>
            <person name="Stergiopoulos I."/>
            <person name="Abd-Elsalam K.A."/>
            <person name="Aerts A.L."/>
            <person name="Bahkali A.H."/>
            <person name="Beenen H.G."/>
            <person name="Chettri P."/>
            <person name="Cox M.P."/>
            <person name="Datema E."/>
            <person name="de Vries R.P."/>
            <person name="Dhillon B."/>
            <person name="Ganley A.R."/>
            <person name="Griffiths S.A."/>
            <person name="Guo Y."/>
            <person name="Hamelin R.C."/>
            <person name="Henrissat B."/>
            <person name="Kabir M.S."/>
            <person name="Jashni M.K."/>
            <person name="Kema G."/>
            <person name="Klaubauf S."/>
            <person name="Lapidus A."/>
            <person name="Levasseur A."/>
            <person name="Lindquist E."/>
            <person name="Mehrabi R."/>
            <person name="Ohm R.A."/>
            <person name="Owen T.J."/>
            <person name="Salamov A."/>
            <person name="Schwelm A."/>
            <person name="Schijlen E."/>
            <person name="Sun H."/>
            <person name="van den Burg H.A."/>
            <person name="van Ham R.C.H.J."/>
            <person name="Zhang S."/>
            <person name="Goodwin S.B."/>
            <person name="Grigoriev I.V."/>
            <person name="Collemare J."/>
            <person name="Bradshaw R.E."/>
        </authorList>
    </citation>
    <scope>NUCLEOTIDE SEQUENCE [LARGE SCALE GENOMIC DNA]</scope>
    <source>
        <strain evidence="2">NZE10 / CBS 128990</strain>
    </source>
</reference>
<evidence type="ECO:0000313" key="1">
    <source>
        <dbReference type="EMBL" id="EME41066.1"/>
    </source>
</evidence>